<accession>A0A5B7EUM1</accession>
<comment type="caution">
    <text evidence="2">The sequence shown here is derived from an EMBL/GenBank/DDBJ whole genome shotgun (WGS) entry which is preliminary data.</text>
</comment>
<evidence type="ECO:0000313" key="2">
    <source>
        <dbReference type="EMBL" id="MPC37115.1"/>
    </source>
</evidence>
<dbReference type="EMBL" id="VSRR010003691">
    <property type="protein sequence ID" value="MPC37115.1"/>
    <property type="molecule type" value="Genomic_DNA"/>
</dbReference>
<reference evidence="2 3" key="1">
    <citation type="submission" date="2019-05" db="EMBL/GenBank/DDBJ databases">
        <title>Another draft genome of Portunus trituberculatus and its Hox gene families provides insights of decapod evolution.</title>
        <authorList>
            <person name="Jeong J.-H."/>
            <person name="Song I."/>
            <person name="Kim S."/>
            <person name="Choi T."/>
            <person name="Kim D."/>
            <person name="Ryu S."/>
            <person name="Kim W."/>
        </authorList>
    </citation>
    <scope>NUCLEOTIDE SEQUENCE [LARGE SCALE GENOMIC DNA]</scope>
    <source>
        <tissue evidence="2">Muscle</tissue>
    </source>
</reference>
<evidence type="ECO:0000313" key="3">
    <source>
        <dbReference type="Proteomes" id="UP000324222"/>
    </source>
</evidence>
<proteinExistence type="predicted"/>
<evidence type="ECO:0000256" key="1">
    <source>
        <dbReference type="SAM" id="MobiDB-lite"/>
    </source>
</evidence>
<keyword evidence="3" id="KW-1185">Reference proteome</keyword>
<dbReference type="Proteomes" id="UP000324222">
    <property type="component" value="Unassembled WGS sequence"/>
</dbReference>
<dbReference type="AlphaFoldDB" id="A0A5B7EUM1"/>
<feature type="region of interest" description="Disordered" evidence="1">
    <location>
        <begin position="1"/>
        <end position="23"/>
    </location>
</feature>
<gene>
    <name evidence="2" type="ORF">E2C01_030588</name>
</gene>
<name>A0A5B7EUM1_PORTR</name>
<protein>
    <submittedName>
        <fullName evidence="2">Uncharacterized protein</fullName>
    </submittedName>
</protein>
<organism evidence="2 3">
    <name type="scientific">Portunus trituberculatus</name>
    <name type="common">Swimming crab</name>
    <name type="synonym">Neptunus trituberculatus</name>
    <dbReference type="NCBI Taxonomy" id="210409"/>
    <lineage>
        <taxon>Eukaryota</taxon>
        <taxon>Metazoa</taxon>
        <taxon>Ecdysozoa</taxon>
        <taxon>Arthropoda</taxon>
        <taxon>Crustacea</taxon>
        <taxon>Multicrustacea</taxon>
        <taxon>Malacostraca</taxon>
        <taxon>Eumalacostraca</taxon>
        <taxon>Eucarida</taxon>
        <taxon>Decapoda</taxon>
        <taxon>Pleocyemata</taxon>
        <taxon>Brachyura</taxon>
        <taxon>Eubrachyura</taxon>
        <taxon>Portunoidea</taxon>
        <taxon>Portunidae</taxon>
        <taxon>Portuninae</taxon>
        <taxon>Portunus</taxon>
    </lineage>
</organism>
<sequence>MVEKEQKNSGRSKKHGESIDTRTSKYRDTFETITLYRETMLTHSWIKPTCEN</sequence>